<dbReference type="EMBL" id="CP000094">
    <property type="protein sequence ID" value="ABA76371.1"/>
    <property type="molecule type" value="Genomic_DNA"/>
</dbReference>
<accession>Q3K783</accession>
<gene>
    <name evidence="3" type="primary">yefM</name>
    <name evidence="3" type="ordered locus">Pfl01_4634</name>
</gene>
<dbReference type="Gene3D" id="1.10.1220.170">
    <property type="match status" value="1"/>
</dbReference>
<name>Q3K783_PSEPF</name>
<protein>
    <recommendedName>
        <fullName evidence="2">Antitoxin</fullName>
    </recommendedName>
</protein>
<evidence type="ECO:0000256" key="1">
    <source>
        <dbReference type="ARBA" id="ARBA00009981"/>
    </source>
</evidence>
<dbReference type="eggNOG" id="COG2161">
    <property type="taxonomic scope" value="Bacteria"/>
</dbReference>
<dbReference type="NCBIfam" id="TIGR01552">
    <property type="entry name" value="phd_fam"/>
    <property type="match status" value="1"/>
</dbReference>
<evidence type="ECO:0000256" key="2">
    <source>
        <dbReference type="RuleBase" id="RU362080"/>
    </source>
</evidence>
<proteinExistence type="inferred from homology"/>
<dbReference type="Gene3D" id="3.40.1620.10">
    <property type="entry name" value="YefM-like domain"/>
    <property type="match status" value="1"/>
</dbReference>
<comment type="similarity">
    <text evidence="1 2">Belongs to the phD/YefM antitoxin family.</text>
</comment>
<dbReference type="Proteomes" id="UP000002704">
    <property type="component" value="Chromosome"/>
</dbReference>
<evidence type="ECO:0000313" key="3">
    <source>
        <dbReference type="EMBL" id="ABA76371.1"/>
    </source>
</evidence>
<dbReference type="HOGENOM" id="CLU_155837_1_0_6"/>
<dbReference type="AlphaFoldDB" id="Q3K783"/>
<dbReference type="InterPro" id="IPR036165">
    <property type="entry name" value="YefM-like_sf"/>
</dbReference>
<comment type="function">
    <text evidence="2">Antitoxin component of a type II toxin-antitoxin (TA) system.</text>
</comment>
<dbReference type="SUPFAM" id="SSF143120">
    <property type="entry name" value="YefM-like"/>
    <property type="match status" value="1"/>
</dbReference>
<sequence length="107" mass="11965">MIGIALSSCTHFCTFFASSEDYNMDTINYTTARAHLAETMDRVNEDCAPLLVTRQKGEPVVMMSLAEYNALEETAYLLRSPANAERLIKSIGEMRAGKAKVRQLIEE</sequence>
<organism evidence="3 4">
    <name type="scientific">Pseudomonas fluorescens (strain Pf0-1)</name>
    <dbReference type="NCBI Taxonomy" id="205922"/>
    <lineage>
        <taxon>Bacteria</taxon>
        <taxon>Pseudomonadati</taxon>
        <taxon>Pseudomonadota</taxon>
        <taxon>Gammaproteobacteria</taxon>
        <taxon>Pseudomonadales</taxon>
        <taxon>Pseudomonadaceae</taxon>
        <taxon>Pseudomonas</taxon>
    </lineage>
</organism>
<dbReference type="InterPro" id="IPR006442">
    <property type="entry name" value="Antitoxin_Phd/YefM"/>
</dbReference>
<reference evidence="3 4" key="1">
    <citation type="journal article" date="2009" name="Genome Biol.">
        <title>Genomic and genetic analyses of diversity and plant interactions of Pseudomonas fluorescens.</title>
        <authorList>
            <person name="Silby M.W."/>
            <person name="Cerdeno-Tarraga A.M."/>
            <person name="Vernikos G.S."/>
            <person name="Giddens S.R."/>
            <person name="Jackson R.W."/>
            <person name="Preston G.M."/>
            <person name="Zhang X.X."/>
            <person name="Moon C.D."/>
            <person name="Gehrig S.M."/>
            <person name="Godfrey S.A."/>
            <person name="Knight C.G."/>
            <person name="Malone J.G."/>
            <person name="Robinson Z."/>
            <person name="Spiers A.J."/>
            <person name="Harris S."/>
            <person name="Challis G.L."/>
            <person name="Yaxley A.M."/>
            <person name="Harris D."/>
            <person name="Seeger K."/>
            <person name="Murphy L."/>
            <person name="Rutter S."/>
            <person name="Squares R."/>
            <person name="Quail M.A."/>
            <person name="Saunders E."/>
            <person name="Mavromatis K."/>
            <person name="Brettin T.S."/>
            <person name="Bentley S.D."/>
            <person name="Hothersall J."/>
            <person name="Stephens E."/>
            <person name="Thomas C.M."/>
            <person name="Parkhill J."/>
            <person name="Levy S.B."/>
            <person name="Rainey P.B."/>
            <person name="Thomson N.R."/>
        </authorList>
    </citation>
    <scope>NUCLEOTIDE SEQUENCE [LARGE SCALE GENOMIC DNA]</scope>
    <source>
        <strain evidence="3 4">Pf0-1</strain>
    </source>
</reference>
<dbReference type="KEGG" id="pfo:Pfl01_4634"/>
<dbReference type="InterPro" id="IPR051405">
    <property type="entry name" value="phD/YefM_antitoxin"/>
</dbReference>
<dbReference type="PANTHER" id="PTHR33713">
    <property type="entry name" value="ANTITOXIN YAFN-RELATED"/>
    <property type="match status" value="1"/>
</dbReference>
<dbReference type="Pfam" id="PF02604">
    <property type="entry name" value="PhdYeFM_antitox"/>
    <property type="match status" value="1"/>
</dbReference>
<dbReference type="PANTHER" id="PTHR33713:SF6">
    <property type="entry name" value="ANTITOXIN YEFM"/>
    <property type="match status" value="1"/>
</dbReference>
<evidence type="ECO:0000313" key="4">
    <source>
        <dbReference type="Proteomes" id="UP000002704"/>
    </source>
</evidence>